<evidence type="ECO:0000313" key="3">
    <source>
        <dbReference type="EMBL" id="TAY42397.1"/>
    </source>
</evidence>
<accession>A0A7M3DJI0</accession>
<dbReference type="Pfam" id="PF20305">
    <property type="entry name" value="pYEATS"/>
    <property type="match status" value="1"/>
</dbReference>
<evidence type="ECO:0000259" key="2">
    <source>
        <dbReference type="Pfam" id="PF20305"/>
    </source>
</evidence>
<dbReference type="Proteomes" id="UP000292974">
    <property type="component" value="Unassembled WGS sequence"/>
</dbReference>
<dbReference type="AlphaFoldDB" id="A0A7M3DJI0"/>
<feature type="domain" description="Prokaryotic YEATS" evidence="2">
    <location>
        <begin position="529"/>
        <end position="597"/>
    </location>
</feature>
<feature type="region of interest" description="Disordered" evidence="1">
    <location>
        <begin position="474"/>
        <end position="505"/>
    </location>
</feature>
<protein>
    <recommendedName>
        <fullName evidence="2">Prokaryotic YEATS domain-containing protein</fullName>
    </recommendedName>
</protein>
<gene>
    <name evidence="3" type="ORF">ELH90_36280</name>
</gene>
<reference evidence="3 4" key="1">
    <citation type="submission" date="2019-02" db="EMBL/GenBank/DDBJ databases">
        <title>The genomic architecture of introgression among sibling species of bacteria.</title>
        <authorList>
            <person name="Cavassim M.I.A."/>
            <person name="Moeskjaer S."/>
            <person name="Moslemi C."/>
            <person name="Fields B."/>
            <person name="Bachmann A."/>
            <person name="Vilhjalmsson B."/>
            <person name="Schierup M.H."/>
            <person name="Young J.P.W."/>
            <person name="Andersen S.U."/>
        </authorList>
    </citation>
    <scope>NUCLEOTIDE SEQUENCE [LARGE SCALE GENOMIC DNA]</scope>
    <source>
        <strain evidence="3 4">SM135B</strain>
        <plasmid evidence="3">pSM135B_Rh08</plasmid>
    </source>
</reference>
<evidence type="ECO:0000256" key="1">
    <source>
        <dbReference type="SAM" id="MobiDB-lite"/>
    </source>
</evidence>
<proteinExistence type="predicted"/>
<dbReference type="EMBL" id="SIOP01000005">
    <property type="protein sequence ID" value="TAY42397.1"/>
    <property type="molecule type" value="Genomic_DNA"/>
</dbReference>
<organism evidence="3 4">
    <name type="scientific">Rhizobium leguminosarum</name>
    <dbReference type="NCBI Taxonomy" id="384"/>
    <lineage>
        <taxon>Bacteria</taxon>
        <taxon>Pseudomonadati</taxon>
        <taxon>Pseudomonadota</taxon>
        <taxon>Alphaproteobacteria</taxon>
        <taxon>Hyphomicrobiales</taxon>
        <taxon>Rhizobiaceae</taxon>
        <taxon>Rhizobium/Agrobacterium group</taxon>
        <taxon>Rhizobium</taxon>
    </lineage>
</organism>
<evidence type="ECO:0000313" key="4">
    <source>
        <dbReference type="Proteomes" id="UP000292974"/>
    </source>
</evidence>
<name>A0A7M3DJI0_RHILE</name>
<geneLocation type="plasmid" evidence="3">
    <name>pSM135B_Rh08</name>
</geneLocation>
<keyword evidence="3" id="KW-0614">Plasmid</keyword>
<dbReference type="InterPro" id="IPR046888">
    <property type="entry name" value="pYEATS"/>
</dbReference>
<comment type="caution">
    <text evidence="3">The sequence shown here is derived from an EMBL/GenBank/DDBJ whole genome shotgun (WGS) entry which is preliminary data.</text>
</comment>
<sequence length="610" mass="66523">MKTTLYLEAPADLSIGTVRISNESGTLREWTATPDDRVFESDEIKPGPYLVEISPAGVAAQSVIFDVEEGKANTVTLPYFSALSSMGSNTAFLSAGSEIHAKFDRQQTVFFGMEPSAIVTLPVTTPAEKLATDDADIKERKLSVGLSQENSGKRESFGPFRGHSHAELAGSRLEISIFDDEASSAWNASRVRISIAIERSRVERALVPLYRGGTTISITPSALSSADVGLEIVPADPMLRALIRALHAGVSEEAEVIRDKVLPKLRPLSNDGPSEGDPWSAILVGLLSTRFPDTFGDANYDWIVNLADRAIFAFDAQVVAAHYAITQASAAGQEKAVKTAVQRLAKAQAAGSPYYAYADELFAELISGLNELRIAEKISDPEIAKTVHRMFSRYQRELLLQKKSGATFVWFRRDQEALRNGLLVPDRKSSGLLRRPDTSIIFEGRIASGRVSLGNGQGRQKSSRRRQLVGDLAFSPPSGDRSFEDCPALSRQPGPRNDPNKGRFGGQAAMAGFSVTATFARTDDEDWTKINLVVEADQNIDVALGDSVWFFLHPTFSPAQLKVLFRGRRAVLSTEAYGGFTVGVWIPKYKAELELNLAELSLAPSIIRDR</sequence>
<dbReference type="RefSeq" id="WP_130719461.1">
    <property type="nucleotide sequence ID" value="NZ_SIOP01000005.1"/>
</dbReference>